<feature type="signal peptide" evidence="2">
    <location>
        <begin position="1"/>
        <end position="19"/>
    </location>
</feature>
<dbReference type="EC" id="3.1.1.53" evidence="4"/>
<dbReference type="SUPFAM" id="SSF52266">
    <property type="entry name" value="SGNH hydrolase"/>
    <property type="match status" value="1"/>
</dbReference>
<dbReference type="EMBL" id="JACIEH010000001">
    <property type="protein sequence ID" value="MBB4097424.1"/>
    <property type="molecule type" value="Genomic_DNA"/>
</dbReference>
<keyword evidence="5" id="KW-1185">Reference proteome</keyword>
<feature type="domain" description="Sialate O-acetylesterase" evidence="3">
    <location>
        <begin position="410"/>
        <end position="531"/>
    </location>
</feature>
<evidence type="ECO:0000256" key="2">
    <source>
        <dbReference type="SAM" id="SignalP"/>
    </source>
</evidence>
<evidence type="ECO:0000256" key="1">
    <source>
        <dbReference type="ARBA" id="ARBA00022801"/>
    </source>
</evidence>
<protein>
    <submittedName>
        <fullName evidence="4">Sialate O-acetylesterase</fullName>
        <ecNumber evidence="4">3.1.1.53</ecNumber>
    </submittedName>
</protein>
<gene>
    <name evidence="4" type="ORF">GGR46_000957</name>
</gene>
<dbReference type="PANTHER" id="PTHR22901:SF0">
    <property type="entry name" value="SIALATE O-ACETYLESTERASE"/>
    <property type="match status" value="1"/>
</dbReference>
<dbReference type="RefSeq" id="WP_246425896.1">
    <property type="nucleotide sequence ID" value="NZ_JACIEH010000001.1"/>
</dbReference>
<sequence length="642" mass="68343">MTKWMLMALAALPVTPALAVPRLDGVLTDHAVIQRDKPIRISGSAEPGEAVRISLAGQSVAVKADRAGRFSATLAPLPAGGPYEMQVSARSGLAIVRDLLLGDVFLCSGQSNMEMSVERSQDSYSVYAAADDQLRLLTVPKATAFTPQTGFAAQPGWAATTPATASPFSAACFYMAQALRKSAKVPIGAIHSSWGGSRISAWMDEAGLRAADMGDGVEALRLYARDVPAAVARTSAKWEQWWRDQSGNRPGAEPWQPQATLDWQPAPRIGAFNRWGIPALADYVGMLWFRKDVTLTAKQARQEAVLSIGAVDDADVTWVNGKAVGGSSNAATPRNYLLPAGTLVAGSNVITINDDNVWAEGGMIGPVEAMRLSFADGTSVALDTGWRYAVAGKPRTNAPRAPWDDINGAGTLYNAMIAPLGPIALAGVAWYQGESDTDLAGYDKRLAAMMRDWRRQFGLPELPFAIVQLSAYGDTASRPRESGWARLHDTQRRVAEKDGHAAVAVTLDLGDPLDIHPGEKREVGRRLARAMRSLAYGETVAASGPRVVQAGRGADGTVTLSFADVTGELTTRGADRAIGFELCGAEAASCRYADAWVNGNQVVLAADGRPVTHVRYAWADSPTVNLFDRDGLPVGSFEISVP</sequence>
<dbReference type="InterPro" id="IPR036514">
    <property type="entry name" value="SGNH_hydro_sf"/>
</dbReference>
<feature type="chain" id="PRO_5030825445" evidence="2">
    <location>
        <begin position="20"/>
        <end position="642"/>
    </location>
</feature>
<dbReference type="InterPro" id="IPR005181">
    <property type="entry name" value="SASA"/>
</dbReference>
<keyword evidence="1 4" id="KW-0378">Hydrolase</keyword>
<dbReference type="Pfam" id="PF03629">
    <property type="entry name" value="SASA"/>
    <property type="match status" value="1"/>
</dbReference>
<dbReference type="InterPro" id="IPR013783">
    <property type="entry name" value="Ig-like_fold"/>
</dbReference>
<organism evidence="4 5">
    <name type="scientific">Sphingomonas kyeonggiensis</name>
    <dbReference type="NCBI Taxonomy" id="1268553"/>
    <lineage>
        <taxon>Bacteria</taxon>
        <taxon>Pseudomonadati</taxon>
        <taxon>Pseudomonadota</taxon>
        <taxon>Alphaproteobacteria</taxon>
        <taxon>Sphingomonadales</taxon>
        <taxon>Sphingomonadaceae</taxon>
        <taxon>Sphingomonas</taxon>
    </lineage>
</organism>
<dbReference type="Gene3D" id="3.40.50.1110">
    <property type="entry name" value="SGNH hydrolase"/>
    <property type="match status" value="2"/>
</dbReference>
<dbReference type="Proteomes" id="UP000557392">
    <property type="component" value="Unassembled WGS sequence"/>
</dbReference>
<keyword evidence="2" id="KW-0732">Signal</keyword>
<reference evidence="4 5" key="1">
    <citation type="submission" date="2020-08" db="EMBL/GenBank/DDBJ databases">
        <title>Genomic Encyclopedia of Type Strains, Phase IV (KMG-IV): sequencing the most valuable type-strain genomes for metagenomic binning, comparative biology and taxonomic classification.</title>
        <authorList>
            <person name="Goeker M."/>
        </authorList>
    </citation>
    <scope>NUCLEOTIDE SEQUENCE [LARGE SCALE GENOMIC DNA]</scope>
    <source>
        <strain evidence="4 5">DSM 101806</strain>
    </source>
</reference>
<evidence type="ECO:0000313" key="5">
    <source>
        <dbReference type="Proteomes" id="UP000557392"/>
    </source>
</evidence>
<dbReference type="PANTHER" id="PTHR22901">
    <property type="entry name" value="SIALATE O-ACETYLESTERASE"/>
    <property type="match status" value="1"/>
</dbReference>
<comment type="caution">
    <text evidence="4">The sequence shown here is derived from an EMBL/GenBank/DDBJ whole genome shotgun (WGS) entry which is preliminary data.</text>
</comment>
<dbReference type="InterPro" id="IPR039329">
    <property type="entry name" value="SIAE"/>
</dbReference>
<evidence type="ECO:0000259" key="3">
    <source>
        <dbReference type="Pfam" id="PF03629"/>
    </source>
</evidence>
<accession>A0A7W6JPZ2</accession>
<name>A0A7W6JPZ2_9SPHN</name>
<dbReference type="GO" id="GO:0005975">
    <property type="term" value="P:carbohydrate metabolic process"/>
    <property type="evidence" value="ECO:0007669"/>
    <property type="project" value="TreeGrafter"/>
</dbReference>
<dbReference type="AlphaFoldDB" id="A0A7W6JPZ2"/>
<evidence type="ECO:0000313" key="4">
    <source>
        <dbReference type="EMBL" id="MBB4097424.1"/>
    </source>
</evidence>
<dbReference type="InterPro" id="IPR008979">
    <property type="entry name" value="Galactose-bd-like_sf"/>
</dbReference>
<dbReference type="GO" id="GO:0001681">
    <property type="term" value="F:sialate O-acetylesterase activity"/>
    <property type="evidence" value="ECO:0007669"/>
    <property type="project" value="UniProtKB-EC"/>
</dbReference>
<dbReference type="SUPFAM" id="SSF49785">
    <property type="entry name" value="Galactose-binding domain-like"/>
    <property type="match status" value="1"/>
</dbReference>
<proteinExistence type="predicted"/>
<dbReference type="Gene3D" id="2.60.40.10">
    <property type="entry name" value="Immunoglobulins"/>
    <property type="match status" value="1"/>
</dbReference>